<dbReference type="Gene3D" id="3.90.1300.10">
    <property type="entry name" value="Amidase signature (AS) domain"/>
    <property type="match status" value="1"/>
</dbReference>
<dbReference type="InterPro" id="IPR036928">
    <property type="entry name" value="AS_sf"/>
</dbReference>
<sequence length="472" mass="51079">MELGVRLVGVILRILYVLTAPLFWLLARNTKSVSPIRDPILLRSATNLVTAIRNGELTSEKVTYAFIGRIHEVNLQLNAVVDQRFREAMEEARAVDGEVAAARSAGTLDQLFKNKPLLGIPFTVKESCSLAGLSNAVGCVDWEGRRATSDGEAVARMRKAGGIPLLVSNTPELCLGWETTNLVTGTTNNPYCIARTSGGSSGGESALLGCGASVASVSSDIAGSIRIPAAFCGVFGHKPTPGLVPYEGHIPTLSDPLFPQYLSVGPQCRFAEDLSLLLRVMAGPGALDETPVSCDKLRAGHSLALIEVEPALRDVIERAALYLRDECGAALCHELENTVEMSVSIATRVSYWRSSSHCVARRPGRCKRLASRCCTAQDFSSRTRAGRRAAVPRVQLARVPPRPGVHAHVGLLLQHVVQRAGAARHRRSVMFCRRQAIGEGLWRVELPADDHLSGLSAIYIRTLFLSQRIFFN</sequence>
<evidence type="ECO:0000313" key="3">
    <source>
        <dbReference type="EMBL" id="VVC89393.1"/>
    </source>
</evidence>
<protein>
    <recommendedName>
        <fullName evidence="2">Amidase domain-containing protein</fullName>
    </recommendedName>
</protein>
<organism evidence="3 4">
    <name type="scientific">Leptidea sinapis</name>
    <dbReference type="NCBI Taxonomy" id="189913"/>
    <lineage>
        <taxon>Eukaryota</taxon>
        <taxon>Metazoa</taxon>
        <taxon>Ecdysozoa</taxon>
        <taxon>Arthropoda</taxon>
        <taxon>Hexapoda</taxon>
        <taxon>Insecta</taxon>
        <taxon>Pterygota</taxon>
        <taxon>Neoptera</taxon>
        <taxon>Endopterygota</taxon>
        <taxon>Lepidoptera</taxon>
        <taxon>Glossata</taxon>
        <taxon>Ditrysia</taxon>
        <taxon>Papilionoidea</taxon>
        <taxon>Pieridae</taxon>
        <taxon>Dismorphiinae</taxon>
        <taxon>Leptidea</taxon>
    </lineage>
</organism>
<keyword evidence="1" id="KW-1133">Transmembrane helix</keyword>
<dbReference type="PANTHER" id="PTHR43372">
    <property type="entry name" value="FATTY-ACID AMIDE HYDROLASE"/>
    <property type="match status" value="1"/>
</dbReference>
<keyword evidence="1" id="KW-0472">Membrane</keyword>
<proteinExistence type="predicted"/>
<name>A0A5E4PWK3_9NEOP</name>
<dbReference type="SUPFAM" id="SSF75304">
    <property type="entry name" value="Amidase signature (AS) enzymes"/>
    <property type="match status" value="1"/>
</dbReference>
<accession>A0A5E4PWK3</accession>
<dbReference type="GO" id="GO:0012505">
    <property type="term" value="C:endomembrane system"/>
    <property type="evidence" value="ECO:0007669"/>
    <property type="project" value="TreeGrafter"/>
</dbReference>
<evidence type="ECO:0000256" key="1">
    <source>
        <dbReference type="SAM" id="Phobius"/>
    </source>
</evidence>
<dbReference type="AlphaFoldDB" id="A0A5E4PWK3"/>
<keyword evidence="1" id="KW-0812">Transmembrane</keyword>
<dbReference type="PANTHER" id="PTHR43372:SF3">
    <property type="entry name" value="AT07710P-RELATED"/>
    <property type="match status" value="1"/>
</dbReference>
<dbReference type="EMBL" id="FZQP02000537">
    <property type="protein sequence ID" value="VVC89393.1"/>
    <property type="molecule type" value="Genomic_DNA"/>
</dbReference>
<dbReference type="InterPro" id="IPR052739">
    <property type="entry name" value="FAAH2"/>
</dbReference>
<reference evidence="3 4" key="1">
    <citation type="submission" date="2017-07" db="EMBL/GenBank/DDBJ databases">
        <authorList>
            <person name="Talla V."/>
            <person name="Backstrom N."/>
        </authorList>
    </citation>
    <scope>NUCLEOTIDE SEQUENCE [LARGE SCALE GENOMIC DNA]</scope>
</reference>
<feature type="transmembrane region" description="Helical" evidence="1">
    <location>
        <begin position="7"/>
        <end position="27"/>
    </location>
</feature>
<dbReference type="Pfam" id="PF01425">
    <property type="entry name" value="Amidase"/>
    <property type="match status" value="1"/>
</dbReference>
<keyword evidence="4" id="KW-1185">Reference proteome</keyword>
<dbReference type="Proteomes" id="UP000324832">
    <property type="component" value="Unassembled WGS sequence"/>
</dbReference>
<evidence type="ECO:0000259" key="2">
    <source>
        <dbReference type="Pfam" id="PF01425"/>
    </source>
</evidence>
<gene>
    <name evidence="3" type="ORF">LSINAPIS_LOCUS2527</name>
</gene>
<feature type="domain" description="Amidase" evidence="2">
    <location>
        <begin position="62"/>
        <end position="293"/>
    </location>
</feature>
<evidence type="ECO:0000313" key="4">
    <source>
        <dbReference type="Proteomes" id="UP000324832"/>
    </source>
</evidence>
<dbReference type="InterPro" id="IPR023631">
    <property type="entry name" value="Amidase_dom"/>
</dbReference>